<reference evidence="2" key="1">
    <citation type="journal article" date="2019" name="Int. J. Syst. Evol. Microbiol.">
        <title>The Global Catalogue of Microorganisms (GCM) 10K type strain sequencing project: providing services to taxonomists for standard genome sequencing and annotation.</title>
        <authorList>
            <consortium name="The Broad Institute Genomics Platform"/>
            <consortium name="The Broad Institute Genome Sequencing Center for Infectious Disease"/>
            <person name="Wu L."/>
            <person name="Ma J."/>
        </authorList>
    </citation>
    <scope>NUCLEOTIDE SEQUENCE [LARGE SCALE GENOMIC DNA]</scope>
    <source>
        <strain evidence="2">JCM 9651</strain>
    </source>
</reference>
<keyword evidence="2" id="KW-1185">Reference proteome</keyword>
<accession>A0ABP6SEJ3</accession>
<name>A0ABP6SEJ3_9ACTN</name>
<evidence type="ECO:0000313" key="1">
    <source>
        <dbReference type="EMBL" id="GAA3374608.1"/>
    </source>
</evidence>
<gene>
    <name evidence="1" type="ORF">GCM10020367_39140</name>
</gene>
<comment type="caution">
    <text evidence="1">The sequence shown here is derived from an EMBL/GenBank/DDBJ whole genome shotgun (WGS) entry which is preliminary data.</text>
</comment>
<dbReference type="RefSeq" id="WP_345039357.1">
    <property type="nucleotide sequence ID" value="NZ_BAAAYL010000001.1"/>
</dbReference>
<protein>
    <submittedName>
        <fullName evidence="1">Uncharacterized protein</fullName>
    </submittedName>
</protein>
<organism evidence="1 2">
    <name type="scientific">Streptomyces sannanensis</name>
    <dbReference type="NCBI Taxonomy" id="285536"/>
    <lineage>
        <taxon>Bacteria</taxon>
        <taxon>Bacillati</taxon>
        <taxon>Actinomycetota</taxon>
        <taxon>Actinomycetes</taxon>
        <taxon>Kitasatosporales</taxon>
        <taxon>Streptomycetaceae</taxon>
        <taxon>Streptomyces</taxon>
    </lineage>
</organism>
<proteinExistence type="predicted"/>
<dbReference type="Proteomes" id="UP001499990">
    <property type="component" value="Unassembled WGS sequence"/>
</dbReference>
<evidence type="ECO:0000313" key="2">
    <source>
        <dbReference type="Proteomes" id="UP001499990"/>
    </source>
</evidence>
<sequence>MTDDFMGPPWQADWVEECAAYRDSLPEHVRKTIRDGMAELVTARNPYLPDDELPEGFHLEPARSTRPRGPHILNFDHGRGWLRFVSVRRVEDPQIVVEELFWQ</sequence>
<dbReference type="EMBL" id="BAAAYL010000001">
    <property type="protein sequence ID" value="GAA3374608.1"/>
    <property type="molecule type" value="Genomic_DNA"/>
</dbReference>